<protein>
    <submittedName>
        <fullName evidence="5">Pyrimidine operon regulatory protein PyrR</fullName>
    </submittedName>
</protein>
<evidence type="ECO:0000256" key="2">
    <source>
        <dbReference type="ARBA" id="ARBA00023015"/>
    </source>
</evidence>
<dbReference type="PANTHER" id="PTHR11608">
    <property type="entry name" value="BIFUNCTIONAL PROTEIN PYRR"/>
    <property type="match status" value="1"/>
</dbReference>
<organism evidence="5">
    <name type="scientific">hydrothermal vent metagenome</name>
    <dbReference type="NCBI Taxonomy" id="652676"/>
    <lineage>
        <taxon>unclassified sequences</taxon>
        <taxon>metagenomes</taxon>
        <taxon>ecological metagenomes</taxon>
    </lineage>
</organism>
<sequence length="194" mass="21726">MAPQAKKKKLTEETGIILTADKMRQTITRMAHEIVEKNRDLNNLVLVGIVTRGGVLARRLTKKLKKITEVELPTGVMDTTLYRDDFNKKGATLKEDKGTDIPFSIEGKTVLLVDDVLFTGRTINAAITHLFDLGRPKEVQLAVLIDRGHRELPIRPDYCGKNVPTQYVEKIRVRFKECDGKDIVLTGAGDENGE</sequence>
<dbReference type="Pfam" id="PF00156">
    <property type="entry name" value="Pribosyltran"/>
    <property type="match status" value="1"/>
</dbReference>
<name>A0A3B1C376_9ZZZZ</name>
<dbReference type="EMBL" id="UOGC01000139">
    <property type="protein sequence ID" value="VAX22542.1"/>
    <property type="molecule type" value="Genomic_DNA"/>
</dbReference>
<dbReference type="InterPro" id="IPR023050">
    <property type="entry name" value="PyrR"/>
</dbReference>
<evidence type="ECO:0000256" key="3">
    <source>
        <dbReference type="ARBA" id="ARBA00023163"/>
    </source>
</evidence>
<accession>A0A3B1C376</accession>
<dbReference type="CDD" id="cd06223">
    <property type="entry name" value="PRTases_typeI"/>
    <property type="match status" value="1"/>
</dbReference>
<keyword evidence="2" id="KW-0805">Transcription regulation</keyword>
<evidence type="ECO:0000259" key="4">
    <source>
        <dbReference type="Pfam" id="PF00156"/>
    </source>
</evidence>
<reference evidence="5" key="1">
    <citation type="submission" date="2018-06" db="EMBL/GenBank/DDBJ databases">
        <authorList>
            <person name="Zhirakovskaya E."/>
        </authorList>
    </citation>
    <scope>NUCLEOTIDE SEQUENCE</scope>
</reference>
<comment type="similarity">
    <text evidence="1">Belongs to the purine/pyrimidine phosphoribosyltransferase family. PyrR subfamily.</text>
</comment>
<dbReference type="NCBIfam" id="NF003549">
    <property type="entry name" value="PRK05205.1-5"/>
    <property type="match status" value="1"/>
</dbReference>
<dbReference type="InterPro" id="IPR000836">
    <property type="entry name" value="PRTase_dom"/>
</dbReference>
<feature type="domain" description="Phosphoribosyltransferase" evidence="4">
    <location>
        <begin position="17"/>
        <end position="156"/>
    </location>
</feature>
<gene>
    <name evidence="5" type="ORF">MNBD_NITROSPINAE01-1780</name>
</gene>
<evidence type="ECO:0000313" key="5">
    <source>
        <dbReference type="EMBL" id="VAX22542.1"/>
    </source>
</evidence>
<dbReference type="FunFam" id="3.40.50.2020:FF:000020">
    <property type="entry name" value="Bifunctional protein PyrR"/>
    <property type="match status" value="1"/>
</dbReference>
<dbReference type="InterPro" id="IPR050137">
    <property type="entry name" value="PyrR_bifunctional"/>
</dbReference>
<dbReference type="HAMAP" id="MF_01219">
    <property type="entry name" value="PyrR"/>
    <property type="match status" value="1"/>
</dbReference>
<dbReference type="InterPro" id="IPR029057">
    <property type="entry name" value="PRTase-like"/>
</dbReference>
<dbReference type="SUPFAM" id="SSF53271">
    <property type="entry name" value="PRTase-like"/>
    <property type="match status" value="1"/>
</dbReference>
<proteinExistence type="inferred from homology"/>
<dbReference type="AlphaFoldDB" id="A0A3B1C376"/>
<evidence type="ECO:0000256" key="1">
    <source>
        <dbReference type="ARBA" id="ARBA00005565"/>
    </source>
</evidence>
<keyword evidence="3" id="KW-0804">Transcription</keyword>
<dbReference type="Gene3D" id="3.40.50.2020">
    <property type="match status" value="1"/>
</dbReference>
<dbReference type="PANTHER" id="PTHR11608:SF0">
    <property type="entry name" value="BIFUNCTIONAL PROTEIN PYRR"/>
    <property type="match status" value="1"/>
</dbReference>
<dbReference type="NCBIfam" id="NF003545">
    <property type="entry name" value="PRK05205.1-1"/>
    <property type="match status" value="1"/>
</dbReference>